<protein>
    <recommendedName>
        <fullName evidence="3">Glyoxalase-like protein</fullName>
    </recommendedName>
</protein>
<dbReference type="SUPFAM" id="SSF54593">
    <property type="entry name" value="Glyoxalase/Bleomycin resistance protein/Dihydroxybiphenyl dioxygenase"/>
    <property type="match status" value="1"/>
</dbReference>
<dbReference type="NCBIfam" id="NF008681">
    <property type="entry name" value="PRK11700.1-4"/>
    <property type="match status" value="1"/>
</dbReference>
<proteinExistence type="predicted"/>
<dbReference type="PANTHER" id="PTHR37519:SF1">
    <property type="entry name" value="DIHYDROXYBIPHENYL DIOXYGENASE DOMAIN-CONTAINING PROTEIN"/>
    <property type="match status" value="1"/>
</dbReference>
<dbReference type="GO" id="GO:0005829">
    <property type="term" value="C:cytosol"/>
    <property type="evidence" value="ECO:0007669"/>
    <property type="project" value="TreeGrafter"/>
</dbReference>
<dbReference type="InterPro" id="IPR029068">
    <property type="entry name" value="Glyas_Bleomycin-R_OHBP_Dase"/>
</dbReference>
<dbReference type="PANTHER" id="PTHR37519">
    <property type="match status" value="1"/>
</dbReference>
<accession>A0A4R1N544</accession>
<evidence type="ECO:0000313" key="1">
    <source>
        <dbReference type="EMBL" id="TCL02304.1"/>
    </source>
</evidence>
<dbReference type="AlphaFoldDB" id="A0A4R1N544"/>
<dbReference type="Proteomes" id="UP000294555">
    <property type="component" value="Unassembled WGS sequence"/>
</dbReference>
<dbReference type="Gene3D" id="3.10.180.10">
    <property type="entry name" value="2,3-Dihydroxybiphenyl 1,2-Dioxygenase, domain 1"/>
    <property type="match status" value="1"/>
</dbReference>
<comment type="caution">
    <text evidence="1">The sequence shown here is derived from an EMBL/GenBank/DDBJ whole genome shotgun (WGS) entry which is preliminary data.</text>
</comment>
<keyword evidence="2" id="KW-1185">Reference proteome</keyword>
<evidence type="ECO:0000313" key="2">
    <source>
        <dbReference type="Proteomes" id="UP000294555"/>
    </source>
</evidence>
<dbReference type="InterPro" id="IPR010393">
    <property type="entry name" value="DUF991_YecM-like"/>
</dbReference>
<reference evidence="1 2" key="1">
    <citation type="submission" date="2019-02" db="EMBL/GenBank/DDBJ databases">
        <title>Investigation of anaerobic lignin degradation for improved lignocellulosic biofuels.</title>
        <authorList>
            <person name="Deangelis K."/>
        </authorList>
    </citation>
    <scope>NUCLEOTIDE SEQUENCE [LARGE SCALE GENOMIC DNA]</scope>
    <source>
        <strain evidence="1 2">159R</strain>
    </source>
</reference>
<evidence type="ECO:0008006" key="3">
    <source>
        <dbReference type="Google" id="ProtNLM"/>
    </source>
</evidence>
<organism evidence="1 2">
    <name type="scientific">Sodalis ligni</name>
    <dbReference type="NCBI Taxonomy" id="2697027"/>
    <lineage>
        <taxon>Bacteria</taxon>
        <taxon>Pseudomonadati</taxon>
        <taxon>Pseudomonadota</taxon>
        <taxon>Gammaproteobacteria</taxon>
        <taxon>Enterobacterales</taxon>
        <taxon>Bruguierivoracaceae</taxon>
        <taxon>Sodalis</taxon>
    </lineage>
</organism>
<dbReference type="EMBL" id="SJOI01000001">
    <property type="protein sequence ID" value="TCL02304.1"/>
    <property type="molecule type" value="Genomic_DNA"/>
</dbReference>
<name>A0A4R1N544_9GAMM</name>
<gene>
    <name evidence="1" type="ORF">EZJ58_0308</name>
</gene>
<sequence>MPERKVKKMKWQQIDQLTDLSEDIIGFGMQLATLAHRLGLDLSVCHIDHIALRCHQDTTARRWFDGWEQCGRCLKKSAVNGRDIALFHLTEPIEFGGLRTDCVELPWPGKRRYPHEGWEHIEIVLPGPAPLLAQRALSLLSDGALASPDIRIRHSAPQGENESLPNPTLAVTDGNVTIKFHPHSLRSIVAGEGD</sequence>
<dbReference type="Pfam" id="PF06185">
    <property type="entry name" value="YecM"/>
    <property type="match status" value="1"/>
</dbReference>